<dbReference type="OrthoDB" id="9799825at2"/>
<dbReference type="InterPro" id="IPR007627">
    <property type="entry name" value="RNA_pol_sigma70_r2"/>
</dbReference>
<dbReference type="RefSeq" id="WP_035721382.1">
    <property type="nucleotide sequence ID" value="NZ_BAVS01000001.1"/>
</dbReference>
<organism evidence="6 7">
    <name type="scientific">Gracilibacillus boraciitolerans JCM 21714</name>
    <dbReference type="NCBI Taxonomy" id="1298598"/>
    <lineage>
        <taxon>Bacteria</taxon>
        <taxon>Bacillati</taxon>
        <taxon>Bacillota</taxon>
        <taxon>Bacilli</taxon>
        <taxon>Bacillales</taxon>
        <taxon>Bacillaceae</taxon>
        <taxon>Gracilibacillus</taxon>
    </lineage>
</organism>
<dbReference type="InterPro" id="IPR007624">
    <property type="entry name" value="RNA_pol_sigma70_r3"/>
</dbReference>
<dbReference type="Gene3D" id="1.10.1740.10">
    <property type="match status" value="1"/>
</dbReference>
<dbReference type="EMBL" id="BAVS01000001">
    <property type="protein sequence ID" value="GAE91601.1"/>
    <property type="molecule type" value="Genomic_DNA"/>
</dbReference>
<keyword evidence="3" id="KW-0238">DNA-binding</keyword>
<keyword evidence="1" id="KW-0805">Transcription regulation</keyword>
<proteinExistence type="predicted"/>
<dbReference type="NCBIfam" id="TIGR02479">
    <property type="entry name" value="FliA_WhiG"/>
    <property type="match status" value="1"/>
</dbReference>
<keyword evidence="6" id="KW-0966">Cell projection</keyword>
<dbReference type="InterPro" id="IPR014284">
    <property type="entry name" value="RNA_pol_sigma-70_dom"/>
</dbReference>
<comment type="caution">
    <text evidence="6">The sequence shown here is derived from an EMBL/GenBank/DDBJ whole genome shotgun (WGS) entry which is preliminary data.</text>
</comment>
<dbReference type="InterPro" id="IPR000943">
    <property type="entry name" value="RNA_pol_sigma70"/>
</dbReference>
<sequence length="261" mass="30212">MVKDTTLEDYLWKNWFSNKSEDNTNALIENYMYLVQYHVQRITINLPKSVHKDDIRSLGLIGLYDAILKFDPSRDLKFDTYASFRIKGAIIDGLRKEDWLPRTTRDKVKRIDHAIEELQQSMQREILSEDIATHLGLTAQEVEETLKDSFFANLLSMEEKNKSSSEDVKEGIGQFIPDDREPLPEENVVQKESYQVLAKCIKKLNENEQLVVSLFYEKDLTFTEIGKILSLTTSRISQIHKQAIIKVRQSYQKYNSIGGGA</sequence>
<dbReference type="PROSITE" id="PS00716">
    <property type="entry name" value="SIGMA70_2"/>
    <property type="match status" value="1"/>
</dbReference>
<dbReference type="STRING" id="1298598.JCM21714_554"/>
<dbReference type="CDD" id="cd06171">
    <property type="entry name" value="Sigma70_r4"/>
    <property type="match status" value="1"/>
</dbReference>
<evidence type="ECO:0000256" key="1">
    <source>
        <dbReference type="ARBA" id="ARBA00023015"/>
    </source>
</evidence>
<evidence type="ECO:0000256" key="2">
    <source>
        <dbReference type="ARBA" id="ARBA00023082"/>
    </source>
</evidence>
<evidence type="ECO:0000256" key="4">
    <source>
        <dbReference type="ARBA" id="ARBA00023163"/>
    </source>
</evidence>
<dbReference type="GO" id="GO:0003677">
    <property type="term" value="F:DNA binding"/>
    <property type="evidence" value="ECO:0007669"/>
    <property type="project" value="UniProtKB-KW"/>
</dbReference>
<dbReference type="Gene3D" id="1.20.140.160">
    <property type="match status" value="1"/>
</dbReference>
<dbReference type="PRINTS" id="PR00046">
    <property type="entry name" value="SIGMA70FCT"/>
</dbReference>
<evidence type="ECO:0000256" key="3">
    <source>
        <dbReference type="ARBA" id="ARBA00023125"/>
    </source>
</evidence>
<dbReference type="GO" id="GO:0003899">
    <property type="term" value="F:DNA-directed RNA polymerase activity"/>
    <property type="evidence" value="ECO:0007669"/>
    <property type="project" value="InterPro"/>
</dbReference>
<dbReference type="InterPro" id="IPR013324">
    <property type="entry name" value="RNA_pol_sigma_r3/r4-like"/>
</dbReference>
<name>W4VEK7_9BACI</name>
<keyword evidence="6" id="KW-0282">Flagellum</keyword>
<keyword evidence="6" id="KW-0969">Cilium</keyword>
<dbReference type="NCBIfam" id="TIGR02937">
    <property type="entry name" value="sigma70-ECF"/>
    <property type="match status" value="1"/>
</dbReference>
<gene>
    <name evidence="6" type="ORF">JCM21714_554</name>
</gene>
<keyword evidence="4" id="KW-0804">Transcription</keyword>
<evidence type="ECO:0000313" key="7">
    <source>
        <dbReference type="Proteomes" id="UP000019102"/>
    </source>
</evidence>
<accession>W4VEK7</accession>
<dbReference type="Pfam" id="PF04539">
    <property type="entry name" value="Sigma70_r3"/>
    <property type="match status" value="1"/>
</dbReference>
<dbReference type="PIRSF" id="PIRSF000770">
    <property type="entry name" value="RNA_pol_sigma-SigE/K"/>
    <property type="match status" value="1"/>
</dbReference>
<dbReference type="Proteomes" id="UP000019102">
    <property type="component" value="Unassembled WGS sequence"/>
</dbReference>
<dbReference type="SUPFAM" id="SSF88946">
    <property type="entry name" value="Sigma2 domain of RNA polymerase sigma factors"/>
    <property type="match status" value="1"/>
</dbReference>
<dbReference type="PANTHER" id="PTHR30385">
    <property type="entry name" value="SIGMA FACTOR F FLAGELLAR"/>
    <property type="match status" value="1"/>
</dbReference>
<dbReference type="InterPro" id="IPR012845">
    <property type="entry name" value="RNA_pol_sigma_FliA_WhiG"/>
</dbReference>
<dbReference type="Pfam" id="PF04545">
    <property type="entry name" value="Sigma70_r4"/>
    <property type="match status" value="1"/>
</dbReference>
<reference evidence="6 7" key="1">
    <citation type="journal article" date="2014" name="Genome Announc.">
        <title>Draft Genome Sequence of the Boron-Tolerant and Moderately Halotolerant Bacterium Gracilibacillus boraciitolerans JCM 21714T.</title>
        <authorList>
            <person name="Ahmed I."/>
            <person name="Oshima K."/>
            <person name="Suda W."/>
            <person name="Kitamura K."/>
            <person name="Iida T."/>
            <person name="Ohmori Y."/>
            <person name="Fujiwara T."/>
            <person name="Hattori M."/>
            <person name="Ohkuma M."/>
        </authorList>
    </citation>
    <scope>NUCLEOTIDE SEQUENCE [LARGE SCALE GENOMIC DNA]</scope>
    <source>
        <strain evidence="6 7">JCM 21714</strain>
    </source>
</reference>
<protein>
    <submittedName>
        <fullName evidence="6">RNA polymerase sigma factor for flagellar operon</fullName>
    </submittedName>
</protein>
<keyword evidence="7" id="KW-1185">Reference proteome</keyword>
<keyword evidence="2" id="KW-0731">Sigma factor</keyword>
<dbReference type="AlphaFoldDB" id="W4VEK7"/>
<feature type="domain" description="RNA polymerase sigma-70" evidence="5">
    <location>
        <begin position="221"/>
        <end position="247"/>
    </location>
</feature>
<dbReference type="InterPro" id="IPR013325">
    <property type="entry name" value="RNA_pol_sigma_r2"/>
</dbReference>
<dbReference type="NCBIfam" id="NF005413">
    <property type="entry name" value="PRK06986.1"/>
    <property type="match status" value="1"/>
</dbReference>
<evidence type="ECO:0000313" key="6">
    <source>
        <dbReference type="EMBL" id="GAE91601.1"/>
    </source>
</evidence>
<dbReference type="NCBIfam" id="NF005809">
    <property type="entry name" value="PRK07670.1"/>
    <property type="match status" value="1"/>
</dbReference>
<dbReference type="PANTHER" id="PTHR30385:SF7">
    <property type="entry name" value="RNA POLYMERASE SIGMA FACTOR FLIA"/>
    <property type="match status" value="1"/>
</dbReference>
<dbReference type="GO" id="GO:0016987">
    <property type="term" value="F:sigma factor activity"/>
    <property type="evidence" value="ECO:0007669"/>
    <property type="project" value="UniProtKB-KW"/>
</dbReference>
<dbReference type="eggNOG" id="COG1191">
    <property type="taxonomic scope" value="Bacteria"/>
</dbReference>
<dbReference type="InterPro" id="IPR007630">
    <property type="entry name" value="RNA_pol_sigma70_r4"/>
</dbReference>
<dbReference type="SUPFAM" id="SSF88659">
    <property type="entry name" value="Sigma3 and sigma4 domains of RNA polymerase sigma factors"/>
    <property type="match status" value="2"/>
</dbReference>
<dbReference type="GO" id="GO:0006352">
    <property type="term" value="P:DNA-templated transcription initiation"/>
    <property type="evidence" value="ECO:0007669"/>
    <property type="project" value="InterPro"/>
</dbReference>
<dbReference type="Pfam" id="PF04542">
    <property type="entry name" value="Sigma70_r2"/>
    <property type="match status" value="1"/>
</dbReference>
<evidence type="ECO:0000259" key="5">
    <source>
        <dbReference type="PROSITE" id="PS00716"/>
    </source>
</evidence>